<gene>
    <name evidence="4" type="ORF">LQV63_04820</name>
</gene>
<sequence>MEDKKSQIMETALALFAEKGYHNTSIQEIADRIGIAKGSVYSFFRSKEELLITIFDHYHQLMYEMLRHTLTESLPPREKLEKLIRVSLEQFRRFKLFLTMQRKESHLHQKREIRDMVFEFRAKRFFAFRQVAAEVYGKETEPYWIDLATIISGMTFEFMNYAAFDRKNVDFGKVNHFIINVLDATAEALVKKKAEPVLTLSMMNDYIRAGKIGLSDEQQHLLQRVWELKDAVLQSPCGVKQREEAEQAYSTLESEVLRGNAGGVNARAMALFLGSLPEESIQQAAKQVLVTLQSPRWGEGEGNSCVRGC</sequence>
<dbReference type="InterPro" id="IPR050624">
    <property type="entry name" value="HTH-type_Tx_Regulator"/>
</dbReference>
<organism evidence="4 5">
    <name type="scientific">Paenibacillus profundus</name>
    <dbReference type="NCBI Taxonomy" id="1173085"/>
    <lineage>
        <taxon>Bacteria</taxon>
        <taxon>Bacillati</taxon>
        <taxon>Bacillota</taxon>
        <taxon>Bacilli</taxon>
        <taxon>Bacillales</taxon>
        <taxon>Paenibacillaceae</taxon>
        <taxon>Paenibacillus</taxon>
    </lineage>
</organism>
<evidence type="ECO:0000259" key="3">
    <source>
        <dbReference type="PROSITE" id="PS50977"/>
    </source>
</evidence>
<dbReference type="PROSITE" id="PS01081">
    <property type="entry name" value="HTH_TETR_1"/>
    <property type="match status" value="1"/>
</dbReference>
<feature type="DNA-binding region" description="H-T-H motif" evidence="2">
    <location>
        <begin position="25"/>
        <end position="44"/>
    </location>
</feature>
<reference evidence="4 5" key="1">
    <citation type="submission" date="2021-11" db="EMBL/GenBank/DDBJ databases">
        <title>Draft genome sequence of Paenibacillus profundus YoMME, a new Gram-positive bacteria with exoelectrogenic properties.</title>
        <authorList>
            <person name="Hubenova Y."/>
            <person name="Hubenova E."/>
            <person name="Manasiev Y."/>
            <person name="Peykov S."/>
            <person name="Mitov M."/>
        </authorList>
    </citation>
    <scope>NUCLEOTIDE SEQUENCE [LARGE SCALE GENOMIC DNA]</scope>
    <source>
        <strain evidence="4 5">YoMME</strain>
    </source>
</reference>
<comment type="caution">
    <text evidence="4">The sequence shown here is derived from an EMBL/GenBank/DDBJ whole genome shotgun (WGS) entry which is preliminary data.</text>
</comment>
<dbReference type="Pfam" id="PF00440">
    <property type="entry name" value="TetR_N"/>
    <property type="match status" value="1"/>
</dbReference>
<dbReference type="InterPro" id="IPR023772">
    <property type="entry name" value="DNA-bd_HTH_TetR-type_CS"/>
</dbReference>
<dbReference type="SUPFAM" id="SSF46689">
    <property type="entry name" value="Homeodomain-like"/>
    <property type="match status" value="1"/>
</dbReference>
<evidence type="ECO:0000313" key="5">
    <source>
        <dbReference type="Proteomes" id="UP001199916"/>
    </source>
</evidence>
<evidence type="ECO:0000256" key="1">
    <source>
        <dbReference type="ARBA" id="ARBA00023125"/>
    </source>
</evidence>
<dbReference type="PANTHER" id="PTHR43479">
    <property type="entry name" value="ACREF/ENVCD OPERON REPRESSOR-RELATED"/>
    <property type="match status" value="1"/>
</dbReference>
<dbReference type="InterPro" id="IPR001647">
    <property type="entry name" value="HTH_TetR"/>
</dbReference>
<dbReference type="Gene3D" id="1.10.357.10">
    <property type="entry name" value="Tetracycline Repressor, domain 2"/>
    <property type="match status" value="1"/>
</dbReference>
<proteinExistence type="predicted"/>
<feature type="domain" description="HTH tetR-type" evidence="3">
    <location>
        <begin position="2"/>
        <end position="62"/>
    </location>
</feature>
<dbReference type="PANTHER" id="PTHR43479:SF22">
    <property type="entry name" value="TRANSCRIPTIONAL REGULATOR, TETR FAMILY"/>
    <property type="match status" value="1"/>
</dbReference>
<protein>
    <submittedName>
        <fullName evidence="4">TetR/AcrR family transcriptional regulator</fullName>
    </submittedName>
</protein>
<dbReference type="RefSeq" id="WP_019420348.1">
    <property type="nucleotide sequence ID" value="NZ_JAJNBZ010000002.1"/>
</dbReference>
<accession>A0ABS8Y9U2</accession>
<evidence type="ECO:0000313" key="4">
    <source>
        <dbReference type="EMBL" id="MCE5168635.1"/>
    </source>
</evidence>
<dbReference type="PROSITE" id="PS50977">
    <property type="entry name" value="HTH_TETR_2"/>
    <property type="match status" value="1"/>
</dbReference>
<dbReference type="EMBL" id="JAJNBZ010000002">
    <property type="protein sequence ID" value="MCE5168635.1"/>
    <property type="molecule type" value="Genomic_DNA"/>
</dbReference>
<dbReference type="Proteomes" id="UP001199916">
    <property type="component" value="Unassembled WGS sequence"/>
</dbReference>
<dbReference type="PRINTS" id="PR00455">
    <property type="entry name" value="HTHTETR"/>
</dbReference>
<keyword evidence="1 2" id="KW-0238">DNA-binding</keyword>
<dbReference type="Gene3D" id="1.10.10.60">
    <property type="entry name" value="Homeodomain-like"/>
    <property type="match status" value="1"/>
</dbReference>
<evidence type="ECO:0000256" key="2">
    <source>
        <dbReference type="PROSITE-ProRule" id="PRU00335"/>
    </source>
</evidence>
<name>A0ABS8Y9U2_9BACL</name>
<keyword evidence="5" id="KW-1185">Reference proteome</keyword>
<dbReference type="InterPro" id="IPR009057">
    <property type="entry name" value="Homeodomain-like_sf"/>
</dbReference>